<dbReference type="InterPro" id="IPR035914">
    <property type="entry name" value="Sperma_CUB_dom_sf"/>
</dbReference>
<evidence type="ECO:0000256" key="1">
    <source>
        <dbReference type="ARBA" id="ARBA00022737"/>
    </source>
</evidence>
<dbReference type="SMART" id="SM00034">
    <property type="entry name" value="CLECT"/>
    <property type="match status" value="1"/>
</dbReference>
<name>A0A914VXN7_9BILA</name>
<evidence type="ECO:0000256" key="4">
    <source>
        <dbReference type="SAM" id="SignalP"/>
    </source>
</evidence>
<evidence type="ECO:0000256" key="2">
    <source>
        <dbReference type="ARBA" id="ARBA00023157"/>
    </source>
</evidence>
<keyword evidence="2" id="KW-1015">Disulfide bond</keyword>
<feature type="chain" id="PRO_5038114452" evidence="4">
    <location>
        <begin position="23"/>
        <end position="287"/>
    </location>
</feature>
<protein>
    <submittedName>
        <fullName evidence="8">Uncharacterized protein</fullName>
    </submittedName>
</protein>
<reference evidence="8" key="1">
    <citation type="submission" date="2022-11" db="UniProtKB">
        <authorList>
            <consortium name="WormBaseParasite"/>
        </authorList>
    </citation>
    <scope>IDENTIFICATION</scope>
</reference>
<proteinExistence type="predicted"/>
<dbReference type="PROSITE" id="PS01180">
    <property type="entry name" value="CUB"/>
    <property type="match status" value="1"/>
</dbReference>
<keyword evidence="7" id="KW-1185">Reference proteome</keyword>
<feature type="domain" description="CUB" evidence="5">
    <location>
        <begin position="34"/>
        <end position="151"/>
    </location>
</feature>
<dbReference type="SMART" id="SM00042">
    <property type="entry name" value="CUB"/>
    <property type="match status" value="1"/>
</dbReference>
<accession>A0A914VXN7</accession>
<dbReference type="SUPFAM" id="SSF56436">
    <property type="entry name" value="C-type lectin-like"/>
    <property type="match status" value="1"/>
</dbReference>
<feature type="domain" description="C-type lectin" evidence="6">
    <location>
        <begin position="165"/>
        <end position="284"/>
    </location>
</feature>
<dbReference type="AlphaFoldDB" id="A0A914VXN7"/>
<organism evidence="7 8">
    <name type="scientific">Plectus sambesii</name>
    <dbReference type="NCBI Taxonomy" id="2011161"/>
    <lineage>
        <taxon>Eukaryota</taxon>
        <taxon>Metazoa</taxon>
        <taxon>Ecdysozoa</taxon>
        <taxon>Nematoda</taxon>
        <taxon>Chromadorea</taxon>
        <taxon>Plectida</taxon>
        <taxon>Plectina</taxon>
        <taxon>Plectoidea</taxon>
        <taxon>Plectidae</taxon>
        <taxon>Plectus</taxon>
    </lineage>
</organism>
<comment type="caution">
    <text evidence="3">Lacks conserved residue(s) required for the propagation of feature annotation.</text>
</comment>
<evidence type="ECO:0000313" key="7">
    <source>
        <dbReference type="Proteomes" id="UP000887566"/>
    </source>
</evidence>
<evidence type="ECO:0000259" key="5">
    <source>
        <dbReference type="PROSITE" id="PS01180"/>
    </source>
</evidence>
<evidence type="ECO:0000256" key="3">
    <source>
        <dbReference type="PROSITE-ProRule" id="PRU00059"/>
    </source>
</evidence>
<dbReference type="CDD" id="cd00041">
    <property type="entry name" value="CUB"/>
    <property type="match status" value="1"/>
</dbReference>
<evidence type="ECO:0000313" key="8">
    <source>
        <dbReference type="WBParaSite" id="PSAMB.scaffold2723size21625.g18863.t1"/>
    </source>
</evidence>
<sequence>MLPYVFIVFVLSCAYLPEFVFSQIVPVTNDCPHPAGVLRATSSRQLLLTPGFVNGQYPPNLDCSWILKAQNQRSKVELTVFISRIEDRLFTDCDDFIEVLDGEQSGAPVAARWCGSTHPFSITSSTDSLYVRFKTDANFELRGANMSFVDYEPPQCPQGWLFAATGDSCYKLWSPRQRVTWVEAQRLCMYDRSNLLTVSSADEYRSVIGMYSVLADEPWIGYSDAQFEGTFASVNPTDPVWPPNFPTFGNSHEGKDCVYLNLKVREGVGYAVDDCRAQRSFICKKRK</sequence>
<dbReference type="Gene3D" id="3.10.100.10">
    <property type="entry name" value="Mannose-Binding Protein A, subunit A"/>
    <property type="match status" value="1"/>
</dbReference>
<keyword evidence="1" id="KW-0677">Repeat</keyword>
<dbReference type="Pfam" id="PF00059">
    <property type="entry name" value="Lectin_C"/>
    <property type="match status" value="1"/>
</dbReference>
<dbReference type="CDD" id="cd00037">
    <property type="entry name" value="CLECT"/>
    <property type="match status" value="1"/>
</dbReference>
<dbReference type="WBParaSite" id="PSAMB.scaffold2723size21625.g18863.t1">
    <property type="protein sequence ID" value="PSAMB.scaffold2723size21625.g18863.t1"/>
    <property type="gene ID" value="PSAMB.scaffold2723size21625.g18863"/>
</dbReference>
<keyword evidence="4" id="KW-0732">Signal</keyword>
<dbReference type="InterPro" id="IPR016186">
    <property type="entry name" value="C-type_lectin-like/link_sf"/>
</dbReference>
<feature type="signal peptide" evidence="4">
    <location>
        <begin position="1"/>
        <end position="22"/>
    </location>
</feature>
<dbReference type="Pfam" id="PF00431">
    <property type="entry name" value="CUB"/>
    <property type="match status" value="1"/>
</dbReference>
<dbReference type="InterPro" id="IPR000859">
    <property type="entry name" value="CUB_dom"/>
</dbReference>
<dbReference type="InterPro" id="IPR016187">
    <property type="entry name" value="CTDL_fold"/>
</dbReference>
<evidence type="ECO:0000259" key="6">
    <source>
        <dbReference type="PROSITE" id="PS50041"/>
    </source>
</evidence>
<dbReference type="SUPFAM" id="SSF49854">
    <property type="entry name" value="Spermadhesin, CUB domain"/>
    <property type="match status" value="1"/>
</dbReference>
<dbReference type="Proteomes" id="UP000887566">
    <property type="component" value="Unplaced"/>
</dbReference>
<dbReference type="Gene3D" id="2.60.120.290">
    <property type="entry name" value="Spermadhesin, CUB domain"/>
    <property type="match status" value="1"/>
</dbReference>
<dbReference type="PANTHER" id="PTHR24251">
    <property type="entry name" value="OVOCHYMASE-RELATED"/>
    <property type="match status" value="1"/>
</dbReference>
<dbReference type="PROSITE" id="PS50041">
    <property type="entry name" value="C_TYPE_LECTIN_2"/>
    <property type="match status" value="1"/>
</dbReference>
<dbReference type="InterPro" id="IPR001304">
    <property type="entry name" value="C-type_lectin-like"/>
</dbReference>